<reference evidence="1" key="2">
    <citation type="submission" date="2021-04" db="EMBL/GenBank/DDBJ databases">
        <authorList>
            <person name="Gilroy R."/>
        </authorList>
    </citation>
    <scope>NUCLEOTIDE SEQUENCE</scope>
    <source>
        <strain evidence="1">ChiHcolR34-3080</strain>
    </source>
</reference>
<dbReference type="SUPFAM" id="SSF53795">
    <property type="entry name" value="PEP carboxykinase-like"/>
    <property type="match status" value="1"/>
</dbReference>
<proteinExistence type="predicted"/>
<dbReference type="EMBL" id="DXHQ01000099">
    <property type="protein sequence ID" value="HIW09387.1"/>
    <property type="molecule type" value="Genomic_DNA"/>
</dbReference>
<sequence>MFTISLAGVPVGIDNRYPYVRWLCRNYIAEDQTPAFTVRAADQELAAELAEAGEMSPAYAESLCLYRSICMKMPLYGAFLMHAAVVEVDGIAYVFTAPSGTGKSTHVQLWLDHFGPRARVLNGDKPLLRFEGNTLYACGTPWQGKENLGCNEMRPVQGICFLEQAPENAIRKLPLGQASRLIFKQVLIPREEEAFNCFWSMLDRMMNTVDFYLLQCNREPEASRLSYLTMRRKQDAENQERIPAAPAGR</sequence>
<dbReference type="Gene3D" id="3.40.50.300">
    <property type="entry name" value="P-loop containing nucleotide triphosphate hydrolases"/>
    <property type="match status" value="1"/>
</dbReference>
<reference evidence="1" key="1">
    <citation type="journal article" date="2021" name="PeerJ">
        <title>Extensive microbial diversity within the chicken gut microbiome revealed by metagenomics and culture.</title>
        <authorList>
            <person name="Gilroy R."/>
            <person name="Ravi A."/>
            <person name="Getino M."/>
            <person name="Pursley I."/>
            <person name="Horton D.L."/>
            <person name="Alikhan N.F."/>
            <person name="Baker D."/>
            <person name="Gharbi K."/>
            <person name="Hall N."/>
            <person name="Watson M."/>
            <person name="Adriaenssens E.M."/>
            <person name="Foster-Nyarko E."/>
            <person name="Jarju S."/>
            <person name="Secka A."/>
            <person name="Antonio M."/>
            <person name="Oren A."/>
            <person name="Chaudhuri R.R."/>
            <person name="La Ragione R."/>
            <person name="Hildebrand F."/>
            <person name="Pallen M.J."/>
        </authorList>
    </citation>
    <scope>NUCLEOTIDE SEQUENCE</scope>
    <source>
        <strain evidence="1">ChiHcolR34-3080</strain>
    </source>
</reference>
<dbReference type="InterPro" id="IPR027417">
    <property type="entry name" value="P-loop_NTPase"/>
</dbReference>
<dbReference type="AlphaFoldDB" id="A0A9D1QC17"/>
<comment type="caution">
    <text evidence="1">The sequence shown here is derived from an EMBL/GenBank/DDBJ whole genome shotgun (WGS) entry which is preliminary data.</text>
</comment>
<protein>
    <recommendedName>
        <fullName evidence="3">SynChlorMet cassette protein ScmC</fullName>
    </recommendedName>
</protein>
<name>A0A9D1QC17_9FIRM</name>
<organism evidence="1 2">
    <name type="scientific">Candidatus Faecalibacterium intestinigallinarum</name>
    <dbReference type="NCBI Taxonomy" id="2838581"/>
    <lineage>
        <taxon>Bacteria</taxon>
        <taxon>Bacillati</taxon>
        <taxon>Bacillota</taxon>
        <taxon>Clostridia</taxon>
        <taxon>Eubacteriales</taxon>
        <taxon>Oscillospiraceae</taxon>
        <taxon>Faecalibacterium</taxon>
    </lineage>
</organism>
<evidence type="ECO:0000313" key="1">
    <source>
        <dbReference type="EMBL" id="HIW09387.1"/>
    </source>
</evidence>
<evidence type="ECO:0000313" key="2">
    <source>
        <dbReference type="Proteomes" id="UP000823933"/>
    </source>
</evidence>
<gene>
    <name evidence="1" type="ORF">H9890_08335</name>
</gene>
<accession>A0A9D1QC17</accession>
<dbReference type="Proteomes" id="UP000823933">
    <property type="component" value="Unassembled WGS sequence"/>
</dbReference>
<evidence type="ECO:0008006" key="3">
    <source>
        <dbReference type="Google" id="ProtNLM"/>
    </source>
</evidence>